<feature type="transmembrane region" description="Helical" evidence="7">
    <location>
        <begin position="47"/>
        <end position="67"/>
    </location>
</feature>
<feature type="transmembrane region" description="Helical" evidence="7">
    <location>
        <begin position="123"/>
        <end position="147"/>
    </location>
</feature>
<dbReference type="GO" id="GO:0005886">
    <property type="term" value="C:plasma membrane"/>
    <property type="evidence" value="ECO:0007669"/>
    <property type="project" value="UniProtKB-SubCell"/>
</dbReference>
<dbReference type="EMBL" id="FPHG01000029">
    <property type="protein sequence ID" value="SFV55768.1"/>
    <property type="molecule type" value="Genomic_DNA"/>
</dbReference>
<evidence type="ECO:0000256" key="4">
    <source>
        <dbReference type="ARBA" id="ARBA00022989"/>
    </source>
</evidence>
<evidence type="ECO:0000256" key="6">
    <source>
        <dbReference type="ARBA" id="ARBA00023136"/>
    </source>
</evidence>
<feature type="transmembrane region" description="Helical" evidence="7">
    <location>
        <begin position="326"/>
        <end position="348"/>
    </location>
</feature>
<dbReference type="InterPro" id="IPR003918">
    <property type="entry name" value="NADH_UbQ_OxRdtase"/>
</dbReference>
<evidence type="ECO:0000256" key="3">
    <source>
        <dbReference type="ARBA" id="ARBA00022692"/>
    </source>
</evidence>
<evidence type="ECO:0000256" key="2">
    <source>
        <dbReference type="ARBA" id="ARBA00022475"/>
    </source>
</evidence>
<keyword evidence="2" id="KW-1003">Cell membrane</keyword>
<gene>
    <name evidence="9" type="ORF">MNB_SV-9-156</name>
</gene>
<dbReference type="GO" id="GO:0008137">
    <property type="term" value="F:NADH dehydrogenase (ubiquinone) activity"/>
    <property type="evidence" value="ECO:0007669"/>
    <property type="project" value="InterPro"/>
</dbReference>
<feature type="domain" description="NADH:quinone oxidoreductase/Mrp antiporter transmembrane" evidence="8">
    <location>
        <begin position="93"/>
        <end position="380"/>
    </location>
</feature>
<feature type="transmembrane region" description="Helical" evidence="7">
    <location>
        <begin position="79"/>
        <end position="103"/>
    </location>
</feature>
<feature type="transmembrane region" description="Helical" evidence="7">
    <location>
        <begin position="6"/>
        <end position="26"/>
    </location>
</feature>
<dbReference type="PANTHER" id="PTHR42682">
    <property type="entry name" value="HYDROGENASE-4 COMPONENT F"/>
    <property type="match status" value="1"/>
</dbReference>
<dbReference type="EC" id="1.6.5.3" evidence="9"/>
<feature type="transmembrane region" description="Helical" evidence="7">
    <location>
        <begin position="368"/>
        <end position="390"/>
    </location>
</feature>
<feature type="transmembrane region" description="Helical" evidence="7">
    <location>
        <begin position="469"/>
        <end position="488"/>
    </location>
</feature>
<comment type="subcellular location">
    <subcellularLocation>
        <location evidence="1">Cell membrane</location>
        <topology evidence="1">Multi-pass membrane protein</topology>
    </subcellularLocation>
</comment>
<feature type="transmembrane region" description="Helical" evidence="7">
    <location>
        <begin position="411"/>
        <end position="434"/>
    </location>
</feature>
<keyword evidence="4 7" id="KW-1133">Transmembrane helix</keyword>
<name>A0A1W1BQB1_9ZZZZ</name>
<dbReference type="Pfam" id="PF00361">
    <property type="entry name" value="Proton_antipo_M"/>
    <property type="match status" value="1"/>
</dbReference>
<keyword evidence="6 7" id="KW-0472">Membrane</keyword>
<feature type="transmembrane region" description="Helical" evidence="7">
    <location>
        <begin position="266"/>
        <end position="284"/>
    </location>
</feature>
<reference evidence="9" key="1">
    <citation type="submission" date="2016-10" db="EMBL/GenBank/DDBJ databases">
        <authorList>
            <person name="de Groot N.N."/>
        </authorList>
    </citation>
    <scope>NUCLEOTIDE SEQUENCE</scope>
</reference>
<feature type="transmembrane region" description="Helical" evidence="7">
    <location>
        <begin position="159"/>
        <end position="181"/>
    </location>
</feature>
<evidence type="ECO:0000256" key="7">
    <source>
        <dbReference type="SAM" id="Phobius"/>
    </source>
</evidence>
<dbReference type="InterPro" id="IPR052175">
    <property type="entry name" value="ComplexI-like_HydComp"/>
</dbReference>
<dbReference type="AlphaFoldDB" id="A0A1W1BQB1"/>
<dbReference type="PRINTS" id="PR01437">
    <property type="entry name" value="NUOXDRDTASE4"/>
</dbReference>
<dbReference type="PANTHER" id="PTHR42682:SF4">
    <property type="entry name" value="NADH-UBIQUINONE_PLASTOQUINONE"/>
    <property type="match status" value="1"/>
</dbReference>
<keyword evidence="5 9" id="KW-0560">Oxidoreductase</keyword>
<accession>A0A1W1BQB1</accession>
<dbReference type="GO" id="GO:0042773">
    <property type="term" value="P:ATP synthesis coupled electron transport"/>
    <property type="evidence" value="ECO:0007669"/>
    <property type="project" value="InterPro"/>
</dbReference>
<feature type="transmembrane region" description="Helical" evidence="7">
    <location>
        <begin position="236"/>
        <end position="254"/>
    </location>
</feature>
<proteinExistence type="predicted"/>
<protein>
    <submittedName>
        <fullName evidence="9">NADH-ubiquinone oxidoreductase chain M</fullName>
        <ecNumber evidence="9">1.6.5.3</ecNumber>
    </submittedName>
</protein>
<feature type="transmembrane region" description="Helical" evidence="7">
    <location>
        <begin position="564"/>
        <end position="582"/>
    </location>
</feature>
<sequence length="583" mass="65213">MRVLNIVLSLISSLIVIKLFNMGTLWQLNMSDYGLNGIVVGLEASPLSSFFAVLISFSWIIISLVLIEKSDSNTHFIKWLPLLTLSLFIIVYATDYLIFFIGWEVMSLSTYIILSKTLTQEALIKYIIFAMSSALSILMAIVILYSGEGTLLYIDGHESFIALSLSMKIALITFMLLGLFIKMGTIGFHYWVVDSYNQANNLFTAYLSAILSKMGIYALIIFLFQVVDIKSLETIYLQYFLAFMGVLTSIIATFKAIKEDEVKRLLAYSSIAQLGYILTVLAIANGLGGALYHAVIHTLVKLLLFINIAGVIAITGRSKLSELGGLIYRMPQSFVMLLIGIIVIAGMPPLGGFASKYLIYTSLLDAKLLLILTAMMFASVSAFLYVYKLIYGVYLGQPTNHNLEKVNDVSIWYLIPQYIISIILIIIGTFPALIVPYLNGILTQFNITNIEYQNSSILTTNIGSFNGEVVMYSFIGIFVIVLIFLSSLKSDTKNVKDRFDIAYCGEEPDANTPLHYGFSLGQELRRVNFINIIWQNSSSYFYNSLANITSGVSLILRKIYTGNLRVNFHIAIIFAILLLWWGR</sequence>
<dbReference type="InterPro" id="IPR001750">
    <property type="entry name" value="ND/Mrp_TM"/>
</dbReference>
<feature type="transmembrane region" description="Helical" evidence="7">
    <location>
        <begin position="202"/>
        <end position="224"/>
    </location>
</feature>
<evidence type="ECO:0000256" key="1">
    <source>
        <dbReference type="ARBA" id="ARBA00004651"/>
    </source>
</evidence>
<dbReference type="GO" id="GO:0016491">
    <property type="term" value="F:oxidoreductase activity"/>
    <property type="evidence" value="ECO:0007669"/>
    <property type="project" value="UniProtKB-KW"/>
</dbReference>
<evidence type="ECO:0000256" key="5">
    <source>
        <dbReference type="ARBA" id="ARBA00023002"/>
    </source>
</evidence>
<keyword evidence="9" id="KW-0830">Ubiquinone</keyword>
<feature type="transmembrane region" description="Helical" evidence="7">
    <location>
        <begin position="290"/>
        <end position="314"/>
    </location>
</feature>
<evidence type="ECO:0000313" key="9">
    <source>
        <dbReference type="EMBL" id="SFV55768.1"/>
    </source>
</evidence>
<keyword evidence="3 7" id="KW-0812">Transmembrane</keyword>
<organism evidence="9">
    <name type="scientific">hydrothermal vent metagenome</name>
    <dbReference type="NCBI Taxonomy" id="652676"/>
    <lineage>
        <taxon>unclassified sequences</taxon>
        <taxon>metagenomes</taxon>
        <taxon>ecological metagenomes</taxon>
    </lineage>
</organism>
<evidence type="ECO:0000259" key="8">
    <source>
        <dbReference type="Pfam" id="PF00361"/>
    </source>
</evidence>